<dbReference type="GO" id="GO:0005634">
    <property type="term" value="C:nucleus"/>
    <property type="evidence" value="ECO:0007669"/>
    <property type="project" value="UniProtKB-SubCell"/>
</dbReference>
<keyword evidence="11" id="KW-1185">Reference proteome</keyword>
<dbReference type="InterPro" id="IPR022968">
    <property type="entry name" value="Tsr3-like"/>
</dbReference>
<evidence type="ECO:0000259" key="8">
    <source>
        <dbReference type="Pfam" id="PF04034"/>
    </source>
</evidence>
<dbReference type="GO" id="GO:1904047">
    <property type="term" value="F:S-adenosyl-L-methionine binding"/>
    <property type="evidence" value="ECO:0007669"/>
    <property type="project" value="UniProtKB-UniRule"/>
</dbReference>
<dbReference type="GO" id="GO:0106388">
    <property type="term" value="F:rRNA small subunit aminocarboxypropyltransferase activity"/>
    <property type="evidence" value="ECO:0007669"/>
    <property type="project" value="UniProtKB-EC"/>
</dbReference>
<keyword evidence="2 6" id="KW-0690">Ribosome biogenesis</keyword>
<feature type="compositionally biased region" description="Acidic residues" evidence="7">
    <location>
        <begin position="242"/>
        <end position="261"/>
    </location>
</feature>
<keyword evidence="1 6" id="KW-0963">Cytoplasm</keyword>
<comment type="catalytic activity">
    <reaction evidence="6">
        <text>N(1)-methylpseudouridine(1191) in yeast 18S rRNA + S-adenosyl-L-methionine = N(1)-methyl-N(3)-[(3S)-3-amino-3-carboxypropyl]pseudouridine(1191) in yeast 18S rRNA + S-methyl-5'-thioadenosine + H(+)</text>
        <dbReference type="Rhea" id="RHEA:63300"/>
        <dbReference type="Rhea" id="RHEA-COMP:13852"/>
        <dbReference type="Rhea" id="RHEA-COMP:16309"/>
        <dbReference type="ChEBI" id="CHEBI:15378"/>
        <dbReference type="ChEBI" id="CHEBI:17509"/>
        <dbReference type="ChEBI" id="CHEBI:59789"/>
        <dbReference type="ChEBI" id="CHEBI:74890"/>
        <dbReference type="ChEBI" id="CHEBI:146234"/>
    </reaction>
</comment>
<evidence type="ECO:0000313" key="11">
    <source>
        <dbReference type="Proteomes" id="UP000799753"/>
    </source>
</evidence>
<feature type="binding site" evidence="6">
    <location>
        <position position="106"/>
    </location>
    <ligand>
        <name>S-adenosyl-L-methionine</name>
        <dbReference type="ChEBI" id="CHEBI:59789"/>
    </ligand>
</feature>
<evidence type="ECO:0000256" key="7">
    <source>
        <dbReference type="SAM" id="MobiDB-lite"/>
    </source>
</evidence>
<feature type="region of interest" description="Disordered" evidence="7">
    <location>
        <begin position="1"/>
        <end position="42"/>
    </location>
</feature>
<keyword evidence="4 6" id="KW-0808">Transferase</keyword>
<evidence type="ECO:0000256" key="6">
    <source>
        <dbReference type="HAMAP-Rule" id="MF_03146"/>
    </source>
</evidence>
<feature type="binding site" evidence="6">
    <location>
        <position position="144"/>
    </location>
    <ligand>
        <name>S-adenosyl-L-methionine</name>
        <dbReference type="ChEBI" id="CHEBI:59789"/>
    </ligand>
</feature>
<comment type="subcellular location">
    <subcellularLocation>
        <location evidence="6">Cytoplasm</location>
    </subcellularLocation>
    <subcellularLocation>
        <location evidence="6">Nucleus</location>
    </subcellularLocation>
</comment>
<feature type="compositionally biased region" description="Basic and acidic residues" evidence="7">
    <location>
        <begin position="26"/>
        <end position="37"/>
    </location>
</feature>
<feature type="compositionally biased region" description="Acidic residues" evidence="7">
    <location>
        <begin position="327"/>
        <end position="347"/>
    </location>
</feature>
<feature type="compositionally biased region" description="Polar residues" evidence="7">
    <location>
        <begin position="353"/>
        <end position="364"/>
    </location>
</feature>
<comment type="similarity">
    <text evidence="6">Belongs to the TDD superfamily. TSR3 family.</text>
</comment>
<evidence type="ECO:0000256" key="4">
    <source>
        <dbReference type="ARBA" id="ARBA00022679"/>
    </source>
</evidence>
<keyword evidence="5 6" id="KW-0949">S-adenosyl-L-methionine</keyword>
<dbReference type="HAMAP" id="MF_01116">
    <property type="entry name" value="TSR3"/>
    <property type="match status" value="1"/>
</dbReference>
<evidence type="ECO:0000256" key="2">
    <source>
        <dbReference type="ARBA" id="ARBA00022517"/>
    </source>
</evidence>
<feature type="region of interest" description="Disordered" evidence="7">
    <location>
        <begin position="373"/>
        <end position="392"/>
    </location>
</feature>
<reference evidence="10" key="1">
    <citation type="journal article" date="2020" name="Stud. Mycol.">
        <title>101 Dothideomycetes genomes: a test case for predicting lifestyles and emergence of pathogens.</title>
        <authorList>
            <person name="Haridas S."/>
            <person name="Albert R."/>
            <person name="Binder M."/>
            <person name="Bloem J."/>
            <person name="Labutti K."/>
            <person name="Salamov A."/>
            <person name="Andreopoulos B."/>
            <person name="Baker S."/>
            <person name="Barry K."/>
            <person name="Bills G."/>
            <person name="Bluhm B."/>
            <person name="Cannon C."/>
            <person name="Castanera R."/>
            <person name="Culley D."/>
            <person name="Daum C."/>
            <person name="Ezra D."/>
            <person name="Gonzalez J."/>
            <person name="Henrissat B."/>
            <person name="Kuo A."/>
            <person name="Liang C."/>
            <person name="Lipzen A."/>
            <person name="Lutzoni F."/>
            <person name="Magnuson J."/>
            <person name="Mondo S."/>
            <person name="Nolan M."/>
            <person name="Ohm R."/>
            <person name="Pangilinan J."/>
            <person name="Park H.-J."/>
            <person name="Ramirez L."/>
            <person name="Alfaro M."/>
            <person name="Sun H."/>
            <person name="Tritt A."/>
            <person name="Yoshinaga Y."/>
            <person name="Zwiers L.-H."/>
            <person name="Turgeon B."/>
            <person name="Goodwin S."/>
            <person name="Spatafora J."/>
            <person name="Crous P."/>
            <person name="Grigoriev I."/>
        </authorList>
    </citation>
    <scope>NUCLEOTIDE SEQUENCE</scope>
    <source>
        <strain evidence="10">CBS 473.64</strain>
    </source>
</reference>
<evidence type="ECO:0000256" key="5">
    <source>
        <dbReference type="ARBA" id="ARBA00022691"/>
    </source>
</evidence>
<dbReference type="GO" id="GO:0000455">
    <property type="term" value="P:enzyme-directed rRNA pseudouridine synthesis"/>
    <property type="evidence" value="ECO:0007669"/>
    <property type="project" value="UniProtKB-UniRule"/>
</dbReference>
<evidence type="ECO:0000256" key="1">
    <source>
        <dbReference type="ARBA" id="ARBA00022490"/>
    </source>
</evidence>
<dbReference type="GO" id="GO:0005737">
    <property type="term" value="C:cytoplasm"/>
    <property type="evidence" value="ECO:0007669"/>
    <property type="project" value="UniProtKB-SubCell"/>
</dbReference>
<dbReference type="InterPro" id="IPR007209">
    <property type="entry name" value="RNaseL-inhib-like_metal-bd_dom"/>
</dbReference>
<feature type="domain" description="RNase L inhibitor RLI-like possible metal-binding" evidence="9">
    <location>
        <begin position="45"/>
        <end position="76"/>
    </location>
</feature>
<evidence type="ECO:0000259" key="9">
    <source>
        <dbReference type="Pfam" id="PF04068"/>
    </source>
</evidence>
<sequence length="392" mass="43978">MVRHKKDFKSGKKYSNAPRTRPPPRRNSDSDDAEASHAPKAPKPACWDLGHCDAKRCSGKRLMRLGQLRELHVGQKFAGIVVSPKAKKIVSKADNAELVQYGAAVVEASWNRIDEVPFGKIGGKCERLLPYLVAANPTNYGKPWRLNCVEALAATYYICGHPDWAEDILASFSYGEAFLEINNALLRRYEKCEDEEEIKKAETKWMAKLEKEYADSRAEKEDGGEDDVWAGGNMNRRQIDFSSDEEDEDEDGENESAEDGEPNINSQNRTYDMPESDDEEEMAELRRRVLASKPFANPNSASKVDEDDEKEAPERIAAPAKRAVKEDIEDDGESSGEDVDDADDDFDSFMAAQPTTDRTGIVNKQRQKFLDKKATTATFTSASLDPPTRRRQ</sequence>
<feature type="domain" description="16S/18S rRNA aminocarboxypropyltransferase Tsr3 C-terminal" evidence="8">
    <location>
        <begin position="80"/>
        <end position="206"/>
    </location>
</feature>
<dbReference type="EC" id="2.5.1.157" evidence="6"/>
<evidence type="ECO:0000313" key="10">
    <source>
        <dbReference type="EMBL" id="KAF2634068.1"/>
    </source>
</evidence>
<accession>A0A6A6RIY9</accession>
<comment type="catalytic activity">
    <reaction evidence="6">
        <text>an N(1)-methylpseudouridine in rRNA + S-adenosyl-L-methionine = N(1)-methyl-N(3)-[(3S)-3-amino-3-carboxypropyl]pseudouridine in rRNA + S-methyl-5'-thioadenosine + H(+)</text>
        <dbReference type="Rhea" id="RHEA:63296"/>
        <dbReference type="Rhea" id="RHEA-COMP:11634"/>
        <dbReference type="Rhea" id="RHEA-COMP:16310"/>
        <dbReference type="ChEBI" id="CHEBI:15378"/>
        <dbReference type="ChEBI" id="CHEBI:17509"/>
        <dbReference type="ChEBI" id="CHEBI:59789"/>
        <dbReference type="ChEBI" id="CHEBI:74890"/>
        <dbReference type="ChEBI" id="CHEBI:146234"/>
        <dbReference type="EC" id="2.5.1.157"/>
    </reaction>
</comment>
<feature type="binding site" evidence="6">
    <location>
        <position position="129"/>
    </location>
    <ligand>
        <name>S-adenosyl-L-methionine</name>
        <dbReference type="ChEBI" id="CHEBI:59789"/>
    </ligand>
</feature>
<evidence type="ECO:0000256" key="3">
    <source>
        <dbReference type="ARBA" id="ARBA00022552"/>
    </source>
</evidence>
<gene>
    <name evidence="6" type="primary">TSR3</name>
    <name evidence="10" type="ORF">P280DRAFT_37171</name>
</gene>
<dbReference type="PANTHER" id="PTHR20426:SF0">
    <property type="entry name" value="18S RRNA AMINOCARBOXYPROPYLTRANSFERASE"/>
    <property type="match status" value="1"/>
</dbReference>
<protein>
    <recommendedName>
        <fullName evidence="6">18S rRNA aminocarboxypropyltransferase</fullName>
        <ecNumber evidence="6">2.5.1.157</ecNumber>
    </recommendedName>
</protein>
<proteinExistence type="inferred from homology"/>
<feature type="binding site" evidence="6">
    <location>
        <position position="58"/>
    </location>
    <ligand>
        <name>S-adenosyl-L-methionine</name>
        <dbReference type="ChEBI" id="CHEBI:59789"/>
    </ligand>
</feature>
<name>A0A6A6RIY9_9PLEO</name>
<dbReference type="Pfam" id="PF04068">
    <property type="entry name" value="Fer4_RLI"/>
    <property type="match status" value="1"/>
</dbReference>
<feature type="region of interest" description="Disordered" evidence="7">
    <location>
        <begin position="213"/>
        <end position="364"/>
    </location>
</feature>
<keyword evidence="3 6" id="KW-0698">rRNA processing</keyword>
<dbReference type="AlphaFoldDB" id="A0A6A6RIY9"/>
<dbReference type="Proteomes" id="UP000799753">
    <property type="component" value="Unassembled WGS sequence"/>
</dbReference>
<dbReference type="InterPro" id="IPR007177">
    <property type="entry name" value="Tsr3_C"/>
</dbReference>
<dbReference type="EMBL" id="MU006876">
    <property type="protein sequence ID" value="KAF2634068.1"/>
    <property type="molecule type" value="Genomic_DNA"/>
</dbReference>
<dbReference type="GO" id="GO:0030490">
    <property type="term" value="P:maturation of SSU-rRNA"/>
    <property type="evidence" value="ECO:0007669"/>
    <property type="project" value="TreeGrafter"/>
</dbReference>
<dbReference type="PANTHER" id="PTHR20426">
    <property type="entry name" value="RIBOSOME BIOGENESIS PROTEIN TSR3 HOMOLOG"/>
    <property type="match status" value="1"/>
</dbReference>
<keyword evidence="6" id="KW-0539">Nucleus</keyword>
<comment type="function">
    <text evidence="6">Aminocarboxypropyltransferase that catalyzes the aminocarboxypropyl transfer on pseudouridine at position 1191 (Psi1191) in 18S rRNA. It constitutes the last step in biosynthesis of the hypermodified N1-methyl-N3-(3-amino-3-carboxypropyl) pseudouridine (m1acp3-Psi) conserved in eukaryotic 18S rRNA.</text>
</comment>
<dbReference type="OrthoDB" id="10262062at2759"/>
<organism evidence="10 11">
    <name type="scientific">Massarina eburnea CBS 473.64</name>
    <dbReference type="NCBI Taxonomy" id="1395130"/>
    <lineage>
        <taxon>Eukaryota</taxon>
        <taxon>Fungi</taxon>
        <taxon>Dikarya</taxon>
        <taxon>Ascomycota</taxon>
        <taxon>Pezizomycotina</taxon>
        <taxon>Dothideomycetes</taxon>
        <taxon>Pleosporomycetidae</taxon>
        <taxon>Pleosporales</taxon>
        <taxon>Massarineae</taxon>
        <taxon>Massarinaceae</taxon>
        <taxon>Massarina</taxon>
    </lineage>
</organism>
<dbReference type="Pfam" id="PF04034">
    <property type="entry name" value="Ribo_biogen_C"/>
    <property type="match status" value="1"/>
</dbReference>